<name>A0A6J5FWY5_9BURK</name>
<keyword evidence="7" id="KW-1185">Reference proteome</keyword>
<dbReference type="InterPro" id="IPR036388">
    <property type="entry name" value="WH-like_DNA-bd_sf"/>
</dbReference>
<gene>
    <name evidence="6" type="primary">dmlR_13</name>
    <name evidence="6" type="ORF">LMG28688_02685</name>
</gene>
<keyword evidence="4" id="KW-0804">Transcription</keyword>
<dbReference type="CDD" id="cd08472">
    <property type="entry name" value="PBP2_CrgA_like_3"/>
    <property type="match status" value="1"/>
</dbReference>
<dbReference type="AlphaFoldDB" id="A0A6J5FWY5"/>
<dbReference type="Pfam" id="PF00126">
    <property type="entry name" value="HTH_1"/>
    <property type="match status" value="1"/>
</dbReference>
<dbReference type="Gene3D" id="1.10.10.10">
    <property type="entry name" value="Winged helix-like DNA-binding domain superfamily/Winged helix DNA-binding domain"/>
    <property type="match status" value="1"/>
</dbReference>
<keyword evidence="2" id="KW-0805">Transcription regulation</keyword>
<evidence type="ECO:0000256" key="3">
    <source>
        <dbReference type="ARBA" id="ARBA00023125"/>
    </source>
</evidence>
<feature type="domain" description="HTH lysR-type" evidence="5">
    <location>
        <begin position="1"/>
        <end position="59"/>
    </location>
</feature>
<dbReference type="GO" id="GO:0043565">
    <property type="term" value="F:sequence-specific DNA binding"/>
    <property type="evidence" value="ECO:0007669"/>
    <property type="project" value="TreeGrafter"/>
</dbReference>
<evidence type="ECO:0000313" key="6">
    <source>
        <dbReference type="EMBL" id="CAB3788422.1"/>
    </source>
</evidence>
<dbReference type="GO" id="GO:0003700">
    <property type="term" value="F:DNA-binding transcription factor activity"/>
    <property type="evidence" value="ECO:0007669"/>
    <property type="project" value="InterPro"/>
</dbReference>
<dbReference type="InterPro" id="IPR000847">
    <property type="entry name" value="LysR_HTH_N"/>
</dbReference>
<evidence type="ECO:0000256" key="4">
    <source>
        <dbReference type="ARBA" id="ARBA00023163"/>
    </source>
</evidence>
<dbReference type="Pfam" id="PF03466">
    <property type="entry name" value="LysR_substrate"/>
    <property type="match status" value="1"/>
</dbReference>
<organism evidence="6 7">
    <name type="scientific">Paraburkholderia caffeinitolerans</name>
    <dbReference type="NCBI Taxonomy" id="1723730"/>
    <lineage>
        <taxon>Bacteria</taxon>
        <taxon>Pseudomonadati</taxon>
        <taxon>Pseudomonadota</taxon>
        <taxon>Betaproteobacteria</taxon>
        <taxon>Burkholderiales</taxon>
        <taxon>Burkholderiaceae</taxon>
        <taxon>Paraburkholderia</taxon>
    </lineage>
</organism>
<dbReference type="InterPro" id="IPR036390">
    <property type="entry name" value="WH_DNA-bd_sf"/>
</dbReference>
<dbReference type="PANTHER" id="PTHR30537">
    <property type="entry name" value="HTH-TYPE TRANSCRIPTIONAL REGULATOR"/>
    <property type="match status" value="1"/>
</dbReference>
<sequence>MDRIAAMTAFVRVVEAGTFTKAADTLDMPNATLTRLIQKLEEDLQVRLLHRTTRSVTVTPEGAIYYERVVRLLADLAEIESSTTHARAKPSGKIRVDTAAAIGTLVLMPALAGFYDAYPDVEIELDIGNRRTDLIAEGIDCAIRAGEVDEQSLVARQIGSFGFTTCATPALLAAHGTPASPEQLRDLPTLGMIPSRGGRSLPFQFSDDGKRNDLALDHRLVVNDTNAYLAAGHASLGIIQAPSYSVRDAVAAGTLVPILEEWQPRPNPIYVIYAPNRYLSAKVRVFIDWVIELFERDEYLKRR</sequence>
<dbReference type="PANTHER" id="PTHR30537:SF17">
    <property type="entry name" value="LYSR-FAMILY REGULATORY PROTEIN"/>
    <property type="match status" value="1"/>
</dbReference>
<proteinExistence type="inferred from homology"/>
<dbReference type="PROSITE" id="PS50931">
    <property type="entry name" value="HTH_LYSR"/>
    <property type="match status" value="1"/>
</dbReference>
<dbReference type="InterPro" id="IPR005119">
    <property type="entry name" value="LysR_subst-bd"/>
</dbReference>
<evidence type="ECO:0000256" key="2">
    <source>
        <dbReference type="ARBA" id="ARBA00023015"/>
    </source>
</evidence>
<dbReference type="RefSeq" id="WP_129563616.1">
    <property type="nucleotide sequence ID" value="NZ_CADIKL010000011.1"/>
</dbReference>
<comment type="similarity">
    <text evidence="1">Belongs to the LysR transcriptional regulatory family.</text>
</comment>
<dbReference type="SUPFAM" id="SSF53850">
    <property type="entry name" value="Periplasmic binding protein-like II"/>
    <property type="match status" value="1"/>
</dbReference>
<keyword evidence="3" id="KW-0238">DNA-binding</keyword>
<dbReference type="GO" id="GO:0006351">
    <property type="term" value="P:DNA-templated transcription"/>
    <property type="evidence" value="ECO:0007669"/>
    <property type="project" value="TreeGrafter"/>
</dbReference>
<accession>A0A6J5FWY5</accession>
<dbReference type="EMBL" id="CADIKL010000011">
    <property type="protein sequence ID" value="CAB3788422.1"/>
    <property type="molecule type" value="Genomic_DNA"/>
</dbReference>
<dbReference type="Proteomes" id="UP000494119">
    <property type="component" value="Unassembled WGS sequence"/>
</dbReference>
<evidence type="ECO:0000256" key="1">
    <source>
        <dbReference type="ARBA" id="ARBA00009437"/>
    </source>
</evidence>
<protein>
    <submittedName>
        <fullName evidence="6">HTH-type transcriptional regulator DmlR</fullName>
    </submittedName>
</protein>
<reference evidence="6 7" key="1">
    <citation type="submission" date="2020-04" db="EMBL/GenBank/DDBJ databases">
        <authorList>
            <person name="De Canck E."/>
        </authorList>
    </citation>
    <scope>NUCLEOTIDE SEQUENCE [LARGE SCALE GENOMIC DNA]</scope>
    <source>
        <strain evidence="6 7">LMG 28688</strain>
    </source>
</reference>
<dbReference type="SUPFAM" id="SSF46785">
    <property type="entry name" value="Winged helix' DNA-binding domain"/>
    <property type="match status" value="1"/>
</dbReference>
<dbReference type="Gene3D" id="3.40.190.290">
    <property type="match status" value="1"/>
</dbReference>
<dbReference type="InterPro" id="IPR058163">
    <property type="entry name" value="LysR-type_TF_proteobact-type"/>
</dbReference>
<evidence type="ECO:0000313" key="7">
    <source>
        <dbReference type="Proteomes" id="UP000494119"/>
    </source>
</evidence>
<evidence type="ECO:0000259" key="5">
    <source>
        <dbReference type="PROSITE" id="PS50931"/>
    </source>
</evidence>
<dbReference type="FunFam" id="1.10.10.10:FF:000001">
    <property type="entry name" value="LysR family transcriptional regulator"/>
    <property type="match status" value="1"/>
</dbReference>